<protein>
    <submittedName>
        <fullName evidence="5">Methyl-accepting chemotaxis protein</fullName>
    </submittedName>
</protein>
<dbReference type="EMBL" id="JBBUTG010000025">
    <property type="protein sequence ID" value="MEK8034089.1"/>
    <property type="molecule type" value="Genomic_DNA"/>
</dbReference>
<sequence length="511" mass="53446">MKTKQTLLMLGLLGVTSTLVVGGVATWSLGTLSQDLKTSRASVSAAHDLSMADMFHDALRADVYMALHGAATSHADDVVAAQKELAEHAAEFTKLIGQVRALPLEPKLIDSVKSVEPVVQRYIEQGRQLIDTAKTDTAAATGKLPEFLASFKELESRLDQLGEAIESTSDEAQEQADTEATLATRSIGIVTALAAMALLALSLAITRHLMNTIGAEPVEVRRLMARAAGGDLGLHIPVREGDNHSLMAGLSSMVVQLRRLVTDVRGHADEVASAAEQVASGSQELSSRTGQQAAALEKSAAALEQISGTVTANADSAGQVNDLAHRTADIARQGNQLVVEVVSAMKGINESSQRISEIIGVIDGIAFQTNILALNAAVEAARAGEQGRGFNVVANEVRTLAQRSAESAKQIKSLITDSVERVSQGVGQADQAGATMAEIVGAVEQVSHLVSEISSATREQKLGIGEVSSAVAQLDQSTQGNATLVEETTTAAASLNQQAGRLARQVSAFKT</sequence>
<dbReference type="PANTHER" id="PTHR43531">
    <property type="entry name" value="PROTEIN ICFG"/>
    <property type="match status" value="1"/>
</dbReference>
<evidence type="ECO:0000259" key="4">
    <source>
        <dbReference type="PROSITE" id="PS50111"/>
    </source>
</evidence>
<comment type="caution">
    <text evidence="5">The sequence shown here is derived from an EMBL/GenBank/DDBJ whole genome shotgun (WGS) entry which is preliminary data.</text>
</comment>
<dbReference type="RefSeq" id="WP_341428516.1">
    <property type="nucleotide sequence ID" value="NZ_JBBUTG010000025.1"/>
</dbReference>
<dbReference type="SMART" id="SM00283">
    <property type="entry name" value="MA"/>
    <property type="match status" value="1"/>
</dbReference>
<dbReference type="PRINTS" id="PR00260">
    <property type="entry name" value="CHEMTRNSDUCR"/>
</dbReference>
<dbReference type="Pfam" id="PF00015">
    <property type="entry name" value="MCPsignal"/>
    <property type="match status" value="1"/>
</dbReference>
<dbReference type="Proteomes" id="UP001371218">
    <property type="component" value="Unassembled WGS sequence"/>
</dbReference>
<accession>A0ABU9BVU2</accession>
<organism evidence="5 6">
    <name type="scientific">Ideonella lacteola</name>
    <dbReference type="NCBI Taxonomy" id="2984193"/>
    <lineage>
        <taxon>Bacteria</taxon>
        <taxon>Pseudomonadati</taxon>
        <taxon>Pseudomonadota</taxon>
        <taxon>Betaproteobacteria</taxon>
        <taxon>Burkholderiales</taxon>
        <taxon>Sphaerotilaceae</taxon>
        <taxon>Ideonella</taxon>
    </lineage>
</organism>
<evidence type="ECO:0000313" key="6">
    <source>
        <dbReference type="Proteomes" id="UP001371218"/>
    </source>
</evidence>
<dbReference type="SUPFAM" id="SSF58104">
    <property type="entry name" value="Methyl-accepting chemotaxis protein (MCP) signaling domain"/>
    <property type="match status" value="1"/>
</dbReference>
<evidence type="ECO:0000256" key="1">
    <source>
        <dbReference type="ARBA" id="ARBA00022481"/>
    </source>
</evidence>
<proteinExistence type="inferred from homology"/>
<name>A0ABU9BVU2_9BURK</name>
<dbReference type="PANTHER" id="PTHR43531:SF14">
    <property type="entry name" value="METHYL-ACCEPTING CHEMOTAXIS PROTEIN I-RELATED"/>
    <property type="match status" value="1"/>
</dbReference>
<gene>
    <name evidence="5" type="ORF">AACH06_24965</name>
</gene>
<reference evidence="5 6" key="1">
    <citation type="submission" date="2024-04" db="EMBL/GenBank/DDBJ databases">
        <title>Novel species of the genus Ideonella isolated from streams.</title>
        <authorList>
            <person name="Lu H."/>
        </authorList>
    </citation>
    <scope>NUCLEOTIDE SEQUENCE [LARGE SCALE GENOMIC DNA]</scope>
    <source>
        <strain evidence="5 6">DXS29W</strain>
    </source>
</reference>
<dbReference type="InterPro" id="IPR004089">
    <property type="entry name" value="MCPsignal_dom"/>
</dbReference>
<dbReference type="InterPro" id="IPR051310">
    <property type="entry name" value="MCP_chemotaxis"/>
</dbReference>
<evidence type="ECO:0000256" key="3">
    <source>
        <dbReference type="PROSITE-ProRule" id="PRU00284"/>
    </source>
</evidence>
<dbReference type="Gene3D" id="1.10.287.950">
    <property type="entry name" value="Methyl-accepting chemotaxis protein"/>
    <property type="match status" value="1"/>
</dbReference>
<dbReference type="InterPro" id="IPR004090">
    <property type="entry name" value="Chemotax_Me-accpt_rcpt"/>
</dbReference>
<keyword evidence="1" id="KW-0488">Methylation</keyword>
<evidence type="ECO:0000256" key="2">
    <source>
        <dbReference type="ARBA" id="ARBA00029447"/>
    </source>
</evidence>
<keyword evidence="6" id="KW-1185">Reference proteome</keyword>
<feature type="domain" description="Methyl-accepting transducer" evidence="4">
    <location>
        <begin position="267"/>
        <end position="496"/>
    </location>
</feature>
<dbReference type="PROSITE" id="PS50111">
    <property type="entry name" value="CHEMOTAXIS_TRANSDUC_2"/>
    <property type="match status" value="1"/>
</dbReference>
<comment type="similarity">
    <text evidence="2">Belongs to the methyl-accepting chemotaxis (MCP) protein family.</text>
</comment>
<evidence type="ECO:0000313" key="5">
    <source>
        <dbReference type="EMBL" id="MEK8034089.1"/>
    </source>
</evidence>
<dbReference type="CDD" id="cd11386">
    <property type="entry name" value="MCP_signal"/>
    <property type="match status" value="1"/>
</dbReference>
<keyword evidence="3" id="KW-0807">Transducer</keyword>